<dbReference type="Gene3D" id="3.40.50.300">
    <property type="entry name" value="P-loop containing nucleotide triphosphate hydrolases"/>
    <property type="match status" value="1"/>
</dbReference>
<evidence type="ECO:0000313" key="6">
    <source>
        <dbReference type="Proteomes" id="UP001249851"/>
    </source>
</evidence>
<accession>A0AAD9QQD3</accession>
<evidence type="ECO:0000313" key="5">
    <source>
        <dbReference type="EMBL" id="KAK2565180.1"/>
    </source>
</evidence>
<organism evidence="5 6">
    <name type="scientific">Acropora cervicornis</name>
    <name type="common">Staghorn coral</name>
    <dbReference type="NCBI Taxonomy" id="6130"/>
    <lineage>
        <taxon>Eukaryota</taxon>
        <taxon>Metazoa</taxon>
        <taxon>Cnidaria</taxon>
        <taxon>Anthozoa</taxon>
        <taxon>Hexacorallia</taxon>
        <taxon>Scleractinia</taxon>
        <taxon>Astrocoeniina</taxon>
        <taxon>Acroporidae</taxon>
        <taxon>Acropora</taxon>
    </lineage>
</organism>
<dbReference type="InterPro" id="IPR013641">
    <property type="entry name" value="KTI12/PSTK"/>
</dbReference>
<dbReference type="Proteomes" id="UP001249851">
    <property type="component" value="Unassembled WGS sequence"/>
</dbReference>
<comment type="caution">
    <text evidence="5">The sequence shown here is derived from an EMBL/GenBank/DDBJ whole genome shotgun (WGS) entry which is preliminary data.</text>
</comment>
<reference evidence="5" key="2">
    <citation type="journal article" date="2023" name="Science">
        <title>Genomic signatures of disease resistance in endangered staghorn corals.</title>
        <authorList>
            <person name="Vollmer S.V."/>
            <person name="Selwyn J.D."/>
            <person name="Despard B.A."/>
            <person name="Roesel C.L."/>
        </authorList>
    </citation>
    <scope>NUCLEOTIDE SEQUENCE</scope>
    <source>
        <strain evidence="5">K2</strain>
    </source>
</reference>
<keyword evidence="2" id="KW-0067">ATP-binding</keyword>
<sequence>MAASLLPTGDEKENITYFFSRGYQYDAIEHFLAKFHDITMSIRPLKNRLRRYQLRRRTPTCDLNLVREAILRELSGPGCSGGDRSMWHILHLHNIQVPRHVVKNLMREFDPDGCEQRRSRALQRRRYSSPRPNHTWHVDGLDALIMRFETPDSRNRWDSPLFVIQVEDVLPFDSIYEALINRVPPPPNQATQAQPLSATNFLYELDKTTQDIVTALLNSQSTFVPGDSVAVPGAQEKISLKKSIALSILCEYLTVPQECQGNSEHVGIEETQATVYNLHQNAPSGGYKENS</sequence>
<dbReference type="InterPro" id="IPR027417">
    <property type="entry name" value="P-loop_NTPase"/>
</dbReference>
<reference evidence="5" key="1">
    <citation type="journal article" date="2023" name="G3 (Bethesda)">
        <title>Whole genome assembly and annotation of the endangered Caribbean coral Acropora cervicornis.</title>
        <authorList>
            <person name="Selwyn J.D."/>
            <person name="Vollmer S.V."/>
        </authorList>
    </citation>
    <scope>NUCLEOTIDE SEQUENCE</scope>
    <source>
        <strain evidence="5">K2</strain>
    </source>
</reference>
<protein>
    <recommendedName>
        <fullName evidence="4">Protein KTI12 homolog</fullName>
    </recommendedName>
</protein>
<dbReference type="PANTHER" id="PTHR12435">
    <property type="match status" value="1"/>
</dbReference>
<comment type="similarity">
    <text evidence="3">Belongs to the KTI12 family.</text>
</comment>
<evidence type="ECO:0000256" key="1">
    <source>
        <dbReference type="ARBA" id="ARBA00022741"/>
    </source>
</evidence>
<keyword evidence="1" id="KW-0547">Nucleotide-binding</keyword>
<dbReference type="EMBL" id="JARQWQ010000020">
    <property type="protein sequence ID" value="KAK2565180.1"/>
    <property type="molecule type" value="Genomic_DNA"/>
</dbReference>
<evidence type="ECO:0000256" key="3">
    <source>
        <dbReference type="ARBA" id="ARBA00025768"/>
    </source>
</evidence>
<proteinExistence type="inferred from homology"/>
<dbReference type="GO" id="GO:0005524">
    <property type="term" value="F:ATP binding"/>
    <property type="evidence" value="ECO:0007669"/>
    <property type="project" value="UniProtKB-KW"/>
</dbReference>
<gene>
    <name evidence="5" type="ORF">P5673_011109</name>
</gene>
<keyword evidence="6" id="KW-1185">Reference proteome</keyword>
<name>A0AAD9QQD3_ACRCE</name>
<dbReference type="Pfam" id="PF08433">
    <property type="entry name" value="KTI12"/>
    <property type="match status" value="1"/>
</dbReference>
<dbReference type="AlphaFoldDB" id="A0AAD9QQD3"/>
<evidence type="ECO:0000256" key="2">
    <source>
        <dbReference type="ARBA" id="ARBA00022840"/>
    </source>
</evidence>
<evidence type="ECO:0000256" key="4">
    <source>
        <dbReference type="ARBA" id="ARBA00026170"/>
    </source>
</evidence>